<feature type="coiled-coil region" evidence="1">
    <location>
        <begin position="12"/>
        <end position="46"/>
    </location>
</feature>
<dbReference type="AlphaFoldDB" id="A0A0M3HJT4"/>
<keyword evidence="2" id="KW-1185">Reference proteome</keyword>
<evidence type="ECO:0000256" key="1">
    <source>
        <dbReference type="SAM" id="Coils"/>
    </source>
</evidence>
<dbReference type="WBParaSite" id="ALUE_0000177901-mRNA-1">
    <property type="protein sequence ID" value="ALUE_0000177901-mRNA-1"/>
    <property type="gene ID" value="ALUE_0000177901"/>
</dbReference>
<protein>
    <submittedName>
        <fullName evidence="3">Uncharacterized protein</fullName>
    </submittedName>
</protein>
<reference evidence="3" key="1">
    <citation type="submission" date="2017-02" db="UniProtKB">
        <authorList>
            <consortium name="WormBaseParasite"/>
        </authorList>
    </citation>
    <scope>IDENTIFICATION</scope>
</reference>
<proteinExistence type="predicted"/>
<keyword evidence="1" id="KW-0175">Coiled coil</keyword>
<evidence type="ECO:0000313" key="3">
    <source>
        <dbReference type="WBParaSite" id="ALUE_0000177901-mRNA-1"/>
    </source>
</evidence>
<accession>A0A0M3HJT4</accession>
<evidence type="ECO:0000313" key="2">
    <source>
        <dbReference type="Proteomes" id="UP000036681"/>
    </source>
</evidence>
<name>A0A0M3HJT4_ASCLU</name>
<sequence>MSETKQKDATENESFAIKIEALETEKRQIEATLRSLQRHVEQCKGECELRAKEVFIVLSERRN</sequence>
<dbReference type="Proteomes" id="UP000036681">
    <property type="component" value="Unplaced"/>
</dbReference>
<organism evidence="2 3">
    <name type="scientific">Ascaris lumbricoides</name>
    <name type="common">Giant roundworm</name>
    <dbReference type="NCBI Taxonomy" id="6252"/>
    <lineage>
        <taxon>Eukaryota</taxon>
        <taxon>Metazoa</taxon>
        <taxon>Ecdysozoa</taxon>
        <taxon>Nematoda</taxon>
        <taxon>Chromadorea</taxon>
        <taxon>Rhabditida</taxon>
        <taxon>Spirurina</taxon>
        <taxon>Ascaridomorpha</taxon>
        <taxon>Ascaridoidea</taxon>
        <taxon>Ascarididae</taxon>
        <taxon>Ascaris</taxon>
    </lineage>
</organism>